<keyword evidence="1" id="KW-0812">Transmembrane</keyword>
<dbReference type="InParanoid" id="T1EMG6"/>
<dbReference type="FunCoup" id="T1EMG6">
    <property type="interactions" value="1555"/>
</dbReference>
<dbReference type="OMA" id="FRTYIGK"/>
<keyword evidence="5" id="KW-1185">Reference proteome</keyword>
<dbReference type="EnsemblMetazoa" id="HelroT157832">
    <property type="protein sequence ID" value="HelroP157832"/>
    <property type="gene ID" value="HelroG157832"/>
</dbReference>
<dbReference type="GO" id="GO:0016746">
    <property type="term" value="F:acyltransferase activity"/>
    <property type="evidence" value="ECO:0007669"/>
    <property type="project" value="InterPro"/>
</dbReference>
<evidence type="ECO:0000313" key="4">
    <source>
        <dbReference type="EnsemblMetazoa" id="HelroP157832"/>
    </source>
</evidence>
<dbReference type="AlphaFoldDB" id="T1EMG6"/>
<dbReference type="CDD" id="cd07987">
    <property type="entry name" value="LPLAT_MGAT-like"/>
    <property type="match status" value="1"/>
</dbReference>
<protein>
    <recommendedName>
        <fullName evidence="2">Phospholipid/glycerol acyltransferase domain-containing protein</fullName>
    </recommendedName>
</protein>
<feature type="domain" description="Phospholipid/glycerol acyltransferase" evidence="2">
    <location>
        <begin position="82"/>
        <end position="197"/>
    </location>
</feature>
<keyword evidence="1" id="KW-0472">Membrane</keyword>
<dbReference type="SMART" id="SM00563">
    <property type="entry name" value="PlsC"/>
    <property type="match status" value="1"/>
</dbReference>
<reference evidence="5" key="1">
    <citation type="submission" date="2012-12" db="EMBL/GenBank/DDBJ databases">
        <authorList>
            <person name="Hellsten U."/>
            <person name="Grimwood J."/>
            <person name="Chapman J.A."/>
            <person name="Shapiro H."/>
            <person name="Aerts A."/>
            <person name="Otillar R.P."/>
            <person name="Terry A.Y."/>
            <person name="Boore J.L."/>
            <person name="Simakov O."/>
            <person name="Marletaz F."/>
            <person name="Cho S.-J."/>
            <person name="Edsinger-Gonzales E."/>
            <person name="Havlak P."/>
            <person name="Kuo D.-H."/>
            <person name="Larsson T."/>
            <person name="Lv J."/>
            <person name="Arendt D."/>
            <person name="Savage R."/>
            <person name="Osoegawa K."/>
            <person name="de Jong P."/>
            <person name="Lindberg D.R."/>
            <person name="Seaver E.C."/>
            <person name="Weisblat D.A."/>
            <person name="Putnam N.H."/>
            <person name="Grigoriev I.V."/>
            <person name="Rokhsar D.S."/>
        </authorList>
    </citation>
    <scope>NUCLEOTIDE SEQUENCE</scope>
</reference>
<sequence>MQHLLTPVIISFLLPLGILVMFYMCALLIQLFHLRGYLFNISYTNYQELLTKWLAGVWVAHGSIWHGYEVSGLSNIPAEGGALIISYHATLPVDLYYLLATIYSKRNRIVYCVGDNLLYKIPGFKMLMRELRVIPGTVATCSELLQNGNLMAIAPGGVREALFGDEYYNLLWANRKGFAKVIKEAGVPVIPMFTKNSREAFRTIGLFKSFFRYLYERYRFPFVPIYGGYPVKLKTYLGEPITFDESRTIDEISDEVKSAIENLIRTHQRIPGRIISSIIERFH</sequence>
<dbReference type="PANTHER" id="PTHR22753:SF14">
    <property type="entry name" value="MONOACYLGLYCEROL_DIACYLGLYCEROL O-ACYLTRANSFERASE"/>
    <property type="match status" value="1"/>
</dbReference>
<name>T1EMG6_HELRO</name>
<organism evidence="4 5">
    <name type="scientific">Helobdella robusta</name>
    <name type="common">Californian leech</name>
    <dbReference type="NCBI Taxonomy" id="6412"/>
    <lineage>
        <taxon>Eukaryota</taxon>
        <taxon>Metazoa</taxon>
        <taxon>Spiralia</taxon>
        <taxon>Lophotrochozoa</taxon>
        <taxon>Annelida</taxon>
        <taxon>Clitellata</taxon>
        <taxon>Hirudinea</taxon>
        <taxon>Rhynchobdellida</taxon>
        <taxon>Glossiphoniidae</taxon>
        <taxon>Helobdella</taxon>
    </lineage>
</organism>
<dbReference type="InterPro" id="IPR002123">
    <property type="entry name" value="Plipid/glycerol_acylTrfase"/>
</dbReference>
<evidence type="ECO:0000313" key="5">
    <source>
        <dbReference type="Proteomes" id="UP000015101"/>
    </source>
</evidence>
<dbReference type="HOGENOM" id="CLU_056812_1_0_1"/>
<accession>T1EMG6</accession>
<dbReference type="Pfam" id="PF01553">
    <property type="entry name" value="Acyltransferase"/>
    <property type="match status" value="1"/>
</dbReference>
<evidence type="ECO:0000313" key="3">
    <source>
        <dbReference type="EMBL" id="ESN93626.1"/>
    </source>
</evidence>
<dbReference type="EMBL" id="AMQM01007343">
    <property type="status" value="NOT_ANNOTATED_CDS"/>
    <property type="molecule type" value="Genomic_DNA"/>
</dbReference>
<reference evidence="3 5" key="2">
    <citation type="journal article" date="2013" name="Nature">
        <title>Insights into bilaterian evolution from three spiralian genomes.</title>
        <authorList>
            <person name="Simakov O."/>
            <person name="Marletaz F."/>
            <person name="Cho S.J."/>
            <person name="Edsinger-Gonzales E."/>
            <person name="Havlak P."/>
            <person name="Hellsten U."/>
            <person name="Kuo D.H."/>
            <person name="Larsson T."/>
            <person name="Lv J."/>
            <person name="Arendt D."/>
            <person name="Savage R."/>
            <person name="Osoegawa K."/>
            <person name="de Jong P."/>
            <person name="Grimwood J."/>
            <person name="Chapman J.A."/>
            <person name="Shapiro H."/>
            <person name="Aerts A."/>
            <person name="Otillar R.P."/>
            <person name="Terry A.Y."/>
            <person name="Boore J.L."/>
            <person name="Grigoriev I.V."/>
            <person name="Lindberg D.R."/>
            <person name="Seaver E.C."/>
            <person name="Weisblat D.A."/>
            <person name="Putnam N.H."/>
            <person name="Rokhsar D.S."/>
        </authorList>
    </citation>
    <scope>NUCLEOTIDE SEQUENCE</scope>
</reference>
<dbReference type="STRING" id="6412.T1EMG6"/>
<dbReference type="CTD" id="20197766"/>
<evidence type="ECO:0000256" key="1">
    <source>
        <dbReference type="SAM" id="Phobius"/>
    </source>
</evidence>
<evidence type="ECO:0000259" key="2">
    <source>
        <dbReference type="SMART" id="SM00563"/>
    </source>
</evidence>
<dbReference type="SUPFAM" id="SSF69593">
    <property type="entry name" value="Glycerol-3-phosphate (1)-acyltransferase"/>
    <property type="match status" value="1"/>
</dbReference>
<dbReference type="EMBL" id="KB097599">
    <property type="protein sequence ID" value="ESN93626.1"/>
    <property type="molecule type" value="Genomic_DNA"/>
</dbReference>
<dbReference type="GeneID" id="20197766"/>
<feature type="transmembrane region" description="Helical" evidence="1">
    <location>
        <begin position="6"/>
        <end position="29"/>
    </location>
</feature>
<dbReference type="PANTHER" id="PTHR22753">
    <property type="entry name" value="TRANSMEMBRANE PROTEIN 68"/>
    <property type="match status" value="1"/>
</dbReference>
<gene>
    <name evidence="4" type="primary">20197766</name>
    <name evidence="3" type="ORF">HELRODRAFT_157832</name>
</gene>
<dbReference type="RefSeq" id="XP_009028265.1">
    <property type="nucleotide sequence ID" value="XM_009030017.1"/>
</dbReference>
<dbReference type="Proteomes" id="UP000015101">
    <property type="component" value="Unassembled WGS sequence"/>
</dbReference>
<dbReference type="GO" id="GO:0016020">
    <property type="term" value="C:membrane"/>
    <property type="evidence" value="ECO:0000318"/>
    <property type="project" value="GO_Central"/>
</dbReference>
<proteinExistence type="predicted"/>
<reference evidence="4" key="3">
    <citation type="submission" date="2015-06" db="UniProtKB">
        <authorList>
            <consortium name="EnsemblMetazoa"/>
        </authorList>
    </citation>
    <scope>IDENTIFICATION</scope>
</reference>
<dbReference type="OrthoDB" id="44277at2759"/>
<dbReference type="eggNOG" id="KOG4321">
    <property type="taxonomic scope" value="Eukaryota"/>
</dbReference>
<dbReference type="KEGG" id="hro:HELRODRAFT_157832"/>
<keyword evidence="1" id="KW-1133">Transmembrane helix</keyword>